<sequence>MESELAELKDRSALDQASCLEMSDNIERLSAKLYSVSLELRSAKQEQIHAAFTAESRSIQESQTAHSNQAKVLSELEDVKGRLLTEVAAKLRLTKEIDEFEAQRQKLHNLEISHEKELANLSLENALLQEKLNHALASKVQDQQRLESMESTISSCLKSGAQKQDELDRLKDDLDDQVHMFQILSKEKDNGTKKNSLTNEQELNKELKNKVAAINGELDAKQIEIRALQEHQCQKHPINDDNQDTGRYCDDTIGTDDPDLHQHSTVQRAEDVVNPIEPAAIGGKHSAAIAVLPGALVEENRKLAEALEDARRTKAELNDRVVHLSKQLSDMKRRLSNKSGAHDAALNIKLEKAIQFAVSEYNPAIATTRQKKSLAKQLSMTNMDDQVLRTAWDIAQKSTVNYQSSSDPAKKRIGHQRTSSLITPWKW</sequence>
<proteinExistence type="predicted"/>
<evidence type="ECO:0000256" key="2">
    <source>
        <dbReference type="SAM" id="MobiDB-lite"/>
    </source>
</evidence>
<feature type="coiled-coil region" evidence="1">
    <location>
        <begin position="296"/>
        <end position="334"/>
    </location>
</feature>
<feature type="coiled-coil region" evidence="1">
    <location>
        <begin position="90"/>
        <end position="138"/>
    </location>
</feature>
<feature type="coiled-coil region" evidence="1">
    <location>
        <begin position="197"/>
        <end position="231"/>
    </location>
</feature>
<name>A0A0H5QMB1_9EUKA</name>
<evidence type="ECO:0000313" key="3">
    <source>
        <dbReference type="EMBL" id="CRZ03138.1"/>
    </source>
</evidence>
<dbReference type="EMBL" id="HACM01002696">
    <property type="protein sequence ID" value="CRZ03138.1"/>
    <property type="molecule type" value="Transcribed_RNA"/>
</dbReference>
<organism evidence="3">
    <name type="scientific">Spongospora subterranea</name>
    <dbReference type="NCBI Taxonomy" id="70186"/>
    <lineage>
        <taxon>Eukaryota</taxon>
        <taxon>Sar</taxon>
        <taxon>Rhizaria</taxon>
        <taxon>Endomyxa</taxon>
        <taxon>Phytomyxea</taxon>
        <taxon>Plasmodiophorida</taxon>
        <taxon>Plasmodiophoridae</taxon>
        <taxon>Spongospora</taxon>
    </lineage>
</organism>
<reference evidence="3" key="1">
    <citation type="submission" date="2015-04" db="EMBL/GenBank/DDBJ databases">
        <title>The genome sequence of the plant pathogenic Rhizarian Plasmodiophora brassicae reveals insights in its biotrophic life cycle and the origin of chitin synthesis.</title>
        <authorList>
            <person name="Schwelm A."/>
            <person name="Fogelqvist J."/>
            <person name="Knaust A."/>
            <person name="Julke S."/>
            <person name="Lilja T."/>
            <person name="Dhandapani V."/>
            <person name="Bonilla-Rosso G."/>
            <person name="Karlsson M."/>
            <person name="Shevchenko A."/>
            <person name="Choi S.R."/>
            <person name="Kim H.G."/>
            <person name="Park J.Y."/>
            <person name="Lim Y.P."/>
            <person name="Ludwig-Muller J."/>
            <person name="Dixelius C."/>
        </authorList>
    </citation>
    <scope>NUCLEOTIDE SEQUENCE</scope>
    <source>
        <tissue evidence="3">Potato root galls</tissue>
    </source>
</reference>
<evidence type="ECO:0000256" key="1">
    <source>
        <dbReference type="SAM" id="Coils"/>
    </source>
</evidence>
<protein>
    <submittedName>
        <fullName evidence="3">Uncharacterized protein</fullName>
    </submittedName>
</protein>
<feature type="compositionally biased region" description="Polar residues" evidence="2">
    <location>
        <begin position="416"/>
        <end position="427"/>
    </location>
</feature>
<feature type="region of interest" description="Disordered" evidence="2">
    <location>
        <begin position="403"/>
        <end position="427"/>
    </location>
</feature>
<keyword evidence="1" id="KW-0175">Coiled coil</keyword>
<dbReference type="AlphaFoldDB" id="A0A0H5QMB1"/>
<accession>A0A0H5QMB1</accession>